<sequence length="288" mass="32450">MSNNIVLSNERLSVDISYPGKEYNGSRFDWCGFITQVTLDGKHTFCVKESNEAGKGSGGCGLCGEFGIREPVGFDETPVGEYFPKIGVGLLKRPDTEPYDFFRKYEVKPLDFKVITDNTCADLSVVMSIHNGYGYIYRKSISLCQNRLKITYLLENTGEKIISTTEYCHNFIGIDNNSIGSSYSLKLPCDIQMENVSGELIVKDRELSWPDSFNGEFYSQFKDFDCNGSSSWELYDSKSGAGVKETDDFVPQKFALWGSKHVASPEAFVNVHIEPGEKQAWSREYEFL</sequence>
<keyword evidence="2" id="KW-1185">Reference proteome</keyword>
<dbReference type="OrthoDB" id="5621785at2"/>
<dbReference type="STRING" id="588581.Cpap_0393"/>
<protein>
    <submittedName>
        <fullName evidence="1">Uncharacterized protein</fullName>
    </submittedName>
</protein>
<evidence type="ECO:0000313" key="2">
    <source>
        <dbReference type="Proteomes" id="UP000003860"/>
    </source>
</evidence>
<dbReference type="EMBL" id="ACXX02000014">
    <property type="protein sequence ID" value="EGD46454.1"/>
    <property type="molecule type" value="Genomic_DNA"/>
</dbReference>
<reference evidence="1" key="1">
    <citation type="submission" date="2009-07" db="EMBL/GenBank/DDBJ databases">
        <authorList>
            <consortium name="US DOE Joint Genome Institute (JGI-PGF)"/>
            <person name="Lucas S."/>
            <person name="Copeland A."/>
            <person name="Lapidus A."/>
            <person name="Glavina del Rio T."/>
            <person name="Tice H."/>
            <person name="Bruce D."/>
            <person name="Goodwin L."/>
            <person name="Pitluck S."/>
            <person name="Larimer F."/>
            <person name="Land M.L."/>
            <person name="Mouttaki H."/>
            <person name="He Z."/>
            <person name="Zhou J."/>
            <person name="Hemme C.L."/>
        </authorList>
    </citation>
    <scope>NUCLEOTIDE SEQUENCE [LARGE SCALE GENOMIC DNA]</scope>
    <source>
        <strain evidence="1">DSM 2782</strain>
    </source>
</reference>
<accession>F1TGX3</accession>
<dbReference type="AlphaFoldDB" id="F1TGX3"/>
<organism evidence="1 2">
    <name type="scientific">Ruminiclostridium papyrosolvens DSM 2782</name>
    <dbReference type="NCBI Taxonomy" id="588581"/>
    <lineage>
        <taxon>Bacteria</taxon>
        <taxon>Bacillati</taxon>
        <taxon>Bacillota</taxon>
        <taxon>Clostridia</taxon>
        <taxon>Eubacteriales</taxon>
        <taxon>Oscillospiraceae</taxon>
        <taxon>Ruminiclostridium</taxon>
    </lineage>
</organism>
<dbReference type="Proteomes" id="UP000003860">
    <property type="component" value="Unassembled WGS sequence"/>
</dbReference>
<reference evidence="1" key="2">
    <citation type="submission" date="2011-01" db="EMBL/GenBank/DDBJ databases">
        <title>The Non-contiguous Finished genome of Clostridium papyrosolvens.</title>
        <authorList>
            <person name="Lucas S."/>
            <person name="Copeland A."/>
            <person name="Lapidus A."/>
            <person name="Cheng J.-F."/>
            <person name="Goodwin L."/>
            <person name="Pitluck S."/>
            <person name="Misra M."/>
            <person name="Chertkov O."/>
            <person name="Detter J.C."/>
            <person name="Han C."/>
            <person name="Tapia R."/>
            <person name="Land M."/>
            <person name="Hauser L."/>
            <person name="Kyrpides N."/>
            <person name="Ivanova N."/>
            <person name="Pagani I."/>
            <person name="Mouttaki H."/>
            <person name="He Z."/>
            <person name="Zhou J."/>
            <person name="Hemme C.L."/>
            <person name="Woyke T."/>
        </authorList>
    </citation>
    <scope>NUCLEOTIDE SEQUENCE [LARGE SCALE GENOMIC DNA]</scope>
    <source>
        <strain evidence="1">DSM 2782</strain>
    </source>
</reference>
<name>F1TGX3_9FIRM</name>
<dbReference type="RefSeq" id="WP_004621543.1">
    <property type="nucleotide sequence ID" value="NZ_ACXX02000014.1"/>
</dbReference>
<comment type="caution">
    <text evidence="1">The sequence shown here is derived from an EMBL/GenBank/DDBJ whole genome shotgun (WGS) entry which is preliminary data.</text>
</comment>
<evidence type="ECO:0000313" key="1">
    <source>
        <dbReference type="EMBL" id="EGD46454.1"/>
    </source>
</evidence>
<gene>
    <name evidence="1" type="ORF">Cpap_0393</name>
</gene>
<dbReference type="eggNOG" id="COG2017">
    <property type="taxonomic scope" value="Bacteria"/>
</dbReference>
<proteinExistence type="predicted"/>